<dbReference type="InterPro" id="IPR012338">
    <property type="entry name" value="Beta-lactam/transpept-like"/>
</dbReference>
<keyword evidence="12 18" id="KW-0472">Membrane</keyword>
<dbReference type="InterPro" id="IPR036950">
    <property type="entry name" value="PBP_transglycosylase"/>
</dbReference>
<dbReference type="GO" id="GO:0071555">
    <property type="term" value="P:cell wall organization"/>
    <property type="evidence" value="ECO:0007669"/>
    <property type="project" value="UniProtKB-KW"/>
</dbReference>
<proteinExistence type="inferred from homology"/>
<dbReference type="Proteomes" id="UP000178771">
    <property type="component" value="Unassembled WGS sequence"/>
</dbReference>
<evidence type="ECO:0000256" key="1">
    <source>
        <dbReference type="ARBA" id="ARBA00004236"/>
    </source>
</evidence>
<keyword evidence="10" id="KW-0133">Cell shape</keyword>
<dbReference type="STRING" id="1802624.A2982_01005"/>
<keyword evidence="11" id="KW-0573">Peptidoglycan synthesis</keyword>
<evidence type="ECO:0000256" key="18">
    <source>
        <dbReference type="SAM" id="Phobius"/>
    </source>
</evidence>
<dbReference type="GO" id="GO:0009252">
    <property type="term" value="P:peptidoglycan biosynthetic process"/>
    <property type="evidence" value="ECO:0007669"/>
    <property type="project" value="UniProtKB-KW"/>
</dbReference>
<dbReference type="GO" id="GO:0009002">
    <property type="term" value="F:serine-type D-Ala-D-Ala carboxypeptidase activity"/>
    <property type="evidence" value="ECO:0007669"/>
    <property type="project" value="UniProtKB-EC"/>
</dbReference>
<comment type="similarity">
    <text evidence="3">In the N-terminal section; belongs to the glycosyltransferase 51 family.</text>
</comment>
<evidence type="ECO:0000256" key="15">
    <source>
        <dbReference type="ARBA" id="ARBA00034000"/>
    </source>
</evidence>
<dbReference type="InterPro" id="IPR001460">
    <property type="entry name" value="PCN-bd_Tpept"/>
</dbReference>
<organism evidence="21 22">
    <name type="scientific">candidate division WWE3 bacterium RIFCSPLOWO2_01_FULL_39_13</name>
    <dbReference type="NCBI Taxonomy" id="1802624"/>
    <lineage>
        <taxon>Bacteria</taxon>
        <taxon>Katanobacteria</taxon>
    </lineage>
</organism>
<feature type="region of interest" description="Disordered" evidence="17">
    <location>
        <begin position="872"/>
        <end position="897"/>
    </location>
</feature>
<dbReference type="GO" id="GO:0006508">
    <property type="term" value="P:proteolysis"/>
    <property type="evidence" value="ECO:0007669"/>
    <property type="project" value="UniProtKB-KW"/>
</dbReference>
<gene>
    <name evidence="21" type="ORF">A2982_01005</name>
</gene>
<evidence type="ECO:0000256" key="2">
    <source>
        <dbReference type="ARBA" id="ARBA00007090"/>
    </source>
</evidence>
<dbReference type="AlphaFoldDB" id="A0A1F4V5I2"/>
<evidence type="ECO:0000256" key="8">
    <source>
        <dbReference type="ARBA" id="ARBA00022679"/>
    </source>
</evidence>
<dbReference type="InterPro" id="IPR050396">
    <property type="entry name" value="Glycosyltr_51/Transpeptidase"/>
</dbReference>
<dbReference type="GO" id="GO:0008360">
    <property type="term" value="P:regulation of cell shape"/>
    <property type="evidence" value="ECO:0007669"/>
    <property type="project" value="UniProtKB-KW"/>
</dbReference>
<dbReference type="FunFam" id="1.10.3810.10:FF:000001">
    <property type="entry name" value="Penicillin-binding protein 1A"/>
    <property type="match status" value="1"/>
</dbReference>
<evidence type="ECO:0000256" key="10">
    <source>
        <dbReference type="ARBA" id="ARBA00022960"/>
    </source>
</evidence>
<comment type="subcellular location">
    <subcellularLocation>
        <location evidence="1">Cell membrane</location>
    </subcellularLocation>
</comment>
<keyword evidence="14" id="KW-0961">Cell wall biogenesis/degradation</keyword>
<accession>A0A1F4V5I2</accession>
<evidence type="ECO:0000256" key="3">
    <source>
        <dbReference type="ARBA" id="ARBA00007739"/>
    </source>
</evidence>
<keyword evidence="9" id="KW-0378">Hydrolase</keyword>
<evidence type="ECO:0000256" key="14">
    <source>
        <dbReference type="ARBA" id="ARBA00023316"/>
    </source>
</evidence>
<feature type="transmembrane region" description="Helical" evidence="18">
    <location>
        <begin position="192"/>
        <end position="217"/>
    </location>
</feature>
<dbReference type="NCBIfam" id="TIGR02074">
    <property type="entry name" value="PBP_1a_fam"/>
    <property type="match status" value="1"/>
</dbReference>
<reference evidence="21 22" key="1">
    <citation type="journal article" date="2016" name="Nat. Commun.">
        <title>Thousands of microbial genomes shed light on interconnected biogeochemical processes in an aquifer system.</title>
        <authorList>
            <person name="Anantharaman K."/>
            <person name="Brown C.T."/>
            <person name="Hug L.A."/>
            <person name="Sharon I."/>
            <person name="Castelle C.J."/>
            <person name="Probst A.J."/>
            <person name="Thomas B.C."/>
            <person name="Singh A."/>
            <person name="Wilkins M.J."/>
            <person name="Karaoz U."/>
            <person name="Brodie E.L."/>
            <person name="Williams K.H."/>
            <person name="Hubbard S.S."/>
            <person name="Banfield J.F."/>
        </authorList>
    </citation>
    <scope>NUCLEOTIDE SEQUENCE [LARGE SCALE GENOMIC DNA]</scope>
</reference>
<evidence type="ECO:0000256" key="17">
    <source>
        <dbReference type="SAM" id="MobiDB-lite"/>
    </source>
</evidence>
<dbReference type="SUPFAM" id="SSF56601">
    <property type="entry name" value="beta-lactamase/transpeptidase-like"/>
    <property type="match status" value="1"/>
</dbReference>
<evidence type="ECO:0000256" key="16">
    <source>
        <dbReference type="ARBA" id="ARBA00049902"/>
    </source>
</evidence>
<keyword evidence="4" id="KW-1003">Cell membrane</keyword>
<evidence type="ECO:0000256" key="4">
    <source>
        <dbReference type="ARBA" id="ARBA00022475"/>
    </source>
</evidence>
<evidence type="ECO:0000256" key="7">
    <source>
        <dbReference type="ARBA" id="ARBA00022676"/>
    </source>
</evidence>
<dbReference type="Pfam" id="PF00905">
    <property type="entry name" value="Transpeptidase"/>
    <property type="match status" value="1"/>
</dbReference>
<dbReference type="GO" id="GO:0030288">
    <property type="term" value="C:outer membrane-bounded periplasmic space"/>
    <property type="evidence" value="ECO:0007669"/>
    <property type="project" value="TreeGrafter"/>
</dbReference>
<evidence type="ECO:0000256" key="5">
    <source>
        <dbReference type="ARBA" id="ARBA00022645"/>
    </source>
</evidence>
<comment type="similarity">
    <text evidence="2">In the C-terminal section; belongs to the transpeptidase family.</text>
</comment>
<evidence type="ECO:0000259" key="19">
    <source>
        <dbReference type="Pfam" id="PF00905"/>
    </source>
</evidence>
<keyword evidence="13" id="KW-0511">Multifunctional enzyme</keyword>
<dbReference type="GO" id="GO:0008658">
    <property type="term" value="F:penicillin binding"/>
    <property type="evidence" value="ECO:0007669"/>
    <property type="project" value="InterPro"/>
</dbReference>
<keyword evidence="6" id="KW-0645">Protease</keyword>
<sequence>MDRNKKTLKRSKKRTITKQKTSSFVKIRQSATILKVLFYIPVVYYEIAKLLIGAVKRISKILLTQWQSYRIIVRDEFASVKKNYTRVLSRKINLIRRYIIKIIPTEKQIHSYKKAAYLSAKHRSLYIQKDINIFFKNLKKLGNTVIFEIPDIDLKRRKMPASVNQPYLIPEDTQVHKSIFSKIFSLEFRIRIFSFTTLLLLFFLGSIFTVSVVYLSVFEDLPSSENLNNLSPRLTTTIYDRKGNILYRVYDNEDRTLVRLDDIPVDLINATLAIEDRGFFSHQGLSIRGIVRAAKNTIFEDDLEGGSTITQQLVKNTLLTRKRTIKRKMKEAVISVELERRFSKDEILEMYLNQISYGSTAYGVKSAANKYFGKNLGELSLAESAYLAGLPASPTTYSPFGSNPDAGKIRQREVLNLMVQGNMITQKQALEAFSQKLVFKTDKEYIAAPHFVYYVVSLLEDKYGQSLVARGGLEVYTSIDLDMQKNLQDIVAKNVDSLKKLNNVSNGAVLVTDPKTGEILAMVGSADYWDEENDGNVNVTISPRQPGSSIKPLTYALAFESGFSPDDKIEDSQISFVSAGQKTYSPVNYDGRFHGTVSLASALANSYNIPAVKILNKLGVDRLIEFGELMGITTWDDPSRFGLSLTLGGGEVKMTDMAQAFGVFANLGWKVDLNPIIQIVDSSGEILEQNKCVNFNNEQPSILTRKILLNRKATAAVIEENPSDYSGFTCEGERVISEKTAYLIGNILSNNTLRSPAFGSNSALNVTKKQVAVKTGTTTNLKDNWDAGFTNNFVVVSWVGNNNGDPMKNVVSGYRGASIIWRGSIDYLIENKDVADKLEMPSSLVEVEICPLTNTLSCRGCAGIKKIYEKGTEPKSTCDPEQIRQMLEEKDKTEEEE</sequence>
<keyword evidence="18" id="KW-1133">Transmembrane helix</keyword>
<evidence type="ECO:0000256" key="6">
    <source>
        <dbReference type="ARBA" id="ARBA00022670"/>
    </source>
</evidence>
<evidence type="ECO:0000256" key="9">
    <source>
        <dbReference type="ARBA" id="ARBA00022801"/>
    </source>
</evidence>
<dbReference type="InterPro" id="IPR001264">
    <property type="entry name" value="Glyco_trans_51"/>
</dbReference>
<evidence type="ECO:0000313" key="21">
    <source>
        <dbReference type="EMBL" id="OGC52414.1"/>
    </source>
</evidence>
<dbReference type="Gene3D" id="1.10.3810.10">
    <property type="entry name" value="Biosynthetic peptidoglycan transglycosylase-like"/>
    <property type="match status" value="1"/>
</dbReference>
<dbReference type="Pfam" id="PF00912">
    <property type="entry name" value="Transgly"/>
    <property type="match status" value="1"/>
</dbReference>
<evidence type="ECO:0000256" key="11">
    <source>
        <dbReference type="ARBA" id="ARBA00022984"/>
    </source>
</evidence>
<dbReference type="SUPFAM" id="SSF53955">
    <property type="entry name" value="Lysozyme-like"/>
    <property type="match status" value="1"/>
</dbReference>
<evidence type="ECO:0000256" key="12">
    <source>
        <dbReference type="ARBA" id="ARBA00023136"/>
    </source>
</evidence>
<dbReference type="EMBL" id="MEVH01000001">
    <property type="protein sequence ID" value="OGC52414.1"/>
    <property type="molecule type" value="Genomic_DNA"/>
</dbReference>
<dbReference type="PANTHER" id="PTHR32282:SF11">
    <property type="entry name" value="PENICILLIN-BINDING PROTEIN 1B"/>
    <property type="match status" value="1"/>
</dbReference>
<comment type="catalytic activity">
    <reaction evidence="16">
        <text>[GlcNAc-(1-&gt;4)-Mur2Ac(oyl-L-Ala-gamma-D-Glu-L-Lys-D-Ala-D-Ala)](n)-di-trans,octa-cis-undecaprenyl diphosphate + beta-D-GlcNAc-(1-&gt;4)-Mur2Ac(oyl-L-Ala-gamma-D-Glu-L-Lys-D-Ala-D-Ala)-di-trans,octa-cis-undecaprenyl diphosphate = [GlcNAc-(1-&gt;4)-Mur2Ac(oyl-L-Ala-gamma-D-Glu-L-Lys-D-Ala-D-Ala)](n+1)-di-trans,octa-cis-undecaprenyl diphosphate + di-trans,octa-cis-undecaprenyl diphosphate + H(+)</text>
        <dbReference type="Rhea" id="RHEA:23708"/>
        <dbReference type="Rhea" id="RHEA-COMP:9602"/>
        <dbReference type="Rhea" id="RHEA-COMP:9603"/>
        <dbReference type="ChEBI" id="CHEBI:15378"/>
        <dbReference type="ChEBI" id="CHEBI:58405"/>
        <dbReference type="ChEBI" id="CHEBI:60033"/>
        <dbReference type="ChEBI" id="CHEBI:78435"/>
        <dbReference type="EC" id="2.4.99.28"/>
    </reaction>
</comment>
<keyword evidence="8" id="KW-0808">Transferase</keyword>
<dbReference type="GO" id="GO:0005886">
    <property type="term" value="C:plasma membrane"/>
    <property type="evidence" value="ECO:0007669"/>
    <property type="project" value="UniProtKB-SubCell"/>
</dbReference>
<comment type="catalytic activity">
    <reaction evidence="15">
        <text>Preferential cleavage: (Ac)2-L-Lys-D-Ala-|-D-Ala. Also transpeptidation of peptidyl-alanyl moieties that are N-acyl substituents of D-alanine.</text>
        <dbReference type="EC" id="3.4.16.4"/>
    </reaction>
</comment>
<dbReference type="GO" id="GO:0008955">
    <property type="term" value="F:peptidoglycan glycosyltransferase activity"/>
    <property type="evidence" value="ECO:0007669"/>
    <property type="project" value="UniProtKB-EC"/>
</dbReference>
<comment type="caution">
    <text evidence="21">The sequence shown here is derived from an EMBL/GenBank/DDBJ whole genome shotgun (WGS) entry which is preliminary data.</text>
</comment>
<keyword evidence="18" id="KW-0812">Transmembrane</keyword>
<dbReference type="InterPro" id="IPR023346">
    <property type="entry name" value="Lysozyme-like_dom_sf"/>
</dbReference>
<protein>
    <submittedName>
        <fullName evidence="21">Uncharacterized protein</fullName>
    </submittedName>
</protein>
<name>A0A1F4V5I2_UNCKA</name>
<feature type="domain" description="Glycosyl transferase family 51" evidence="20">
    <location>
        <begin position="243"/>
        <end position="418"/>
    </location>
</feature>
<evidence type="ECO:0000256" key="13">
    <source>
        <dbReference type="ARBA" id="ARBA00023268"/>
    </source>
</evidence>
<dbReference type="PANTHER" id="PTHR32282">
    <property type="entry name" value="BINDING PROTEIN TRANSPEPTIDASE, PUTATIVE-RELATED"/>
    <property type="match status" value="1"/>
</dbReference>
<feature type="domain" description="Penicillin-binding protein transpeptidase" evidence="19">
    <location>
        <begin position="507"/>
        <end position="799"/>
    </location>
</feature>
<evidence type="ECO:0000313" key="22">
    <source>
        <dbReference type="Proteomes" id="UP000178771"/>
    </source>
</evidence>
<keyword evidence="7" id="KW-0328">Glycosyltransferase</keyword>
<keyword evidence="5" id="KW-0121">Carboxypeptidase</keyword>
<dbReference type="Gene3D" id="3.40.710.10">
    <property type="entry name" value="DD-peptidase/beta-lactamase superfamily"/>
    <property type="match status" value="1"/>
</dbReference>
<evidence type="ECO:0000259" key="20">
    <source>
        <dbReference type="Pfam" id="PF00912"/>
    </source>
</evidence>